<evidence type="ECO:0000313" key="4">
    <source>
        <dbReference type="Proteomes" id="UP000239494"/>
    </source>
</evidence>
<dbReference type="Proteomes" id="UP000239494">
    <property type="component" value="Unassembled WGS sequence"/>
</dbReference>
<name>A0A2T0T7P9_9PSEU</name>
<sequence length="253" mass="27570">MTSGHALASPWFVRPPATSAPARLFCFPFSGSGASAFSAWPATAGDAEICPVQFPGRENRLAHPHYASYENLADQLVQALTPLLDTPFAFFGHCAGALPAYESALNLAAAGLPTPQRLFVSGQPAPHEAAHDRMLTLGEDDLRAELVAFLRGRGLEPRPDMIDMGMVVLLRDRAAAVAYRRTEPARLDCPITVLHWSQDTDVSLADLQGWLRYADSVEFHVVEGGHYDFMDAPAPLLQTLATRRGHPASGRWW</sequence>
<dbReference type="PANTHER" id="PTHR11487">
    <property type="entry name" value="THIOESTERASE"/>
    <property type="match status" value="1"/>
</dbReference>
<dbReference type="SUPFAM" id="SSF53474">
    <property type="entry name" value="alpha/beta-Hydrolases"/>
    <property type="match status" value="1"/>
</dbReference>
<accession>A0A2T0T7P9</accession>
<dbReference type="AlphaFoldDB" id="A0A2T0T7P9"/>
<comment type="similarity">
    <text evidence="1">Belongs to the thioesterase family.</text>
</comment>
<dbReference type="InterPro" id="IPR029058">
    <property type="entry name" value="AB_hydrolase_fold"/>
</dbReference>
<dbReference type="OrthoDB" id="4169718at2"/>
<dbReference type="Pfam" id="PF00975">
    <property type="entry name" value="Thioesterase"/>
    <property type="match status" value="1"/>
</dbReference>
<comment type="caution">
    <text evidence="3">The sequence shown here is derived from an EMBL/GenBank/DDBJ whole genome shotgun (WGS) entry which is preliminary data.</text>
</comment>
<reference evidence="3 4" key="1">
    <citation type="submission" date="2018-03" db="EMBL/GenBank/DDBJ databases">
        <title>Genomic Encyclopedia of Archaeal and Bacterial Type Strains, Phase II (KMG-II): from individual species to whole genera.</title>
        <authorList>
            <person name="Goeker M."/>
        </authorList>
    </citation>
    <scope>NUCLEOTIDE SEQUENCE [LARGE SCALE GENOMIC DNA]</scope>
    <source>
        <strain evidence="3 4">DSM 44720</strain>
    </source>
</reference>
<dbReference type="InterPro" id="IPR001031">
    <property type="entry name" value="Thioesterase"/>
</dbReference>
<dbReference type="PANTHER" id="PTHR11487:SF0">
    <property type="entry name" value="S-ACYL FATTY ACID SYNTHASE THIOESTERASE, MEDIUM CHAIN"/>
    <property type="match status" value="1"/>
</dbReference>
<gene>
    <name evidence="3" type="ORF">CLV43_105421</name>
</gene>
<dbReference type="GO" id="GO:0008610">
    <property type="term" value="P:lipid biosynthetic process"/>
    <property type="evidence" value="ECO:0007669"/>
    <property type="project" value="TreeGrafter"/>
</dbReference>
<evidence type="ECO:0000313" key="3">
    <source>
        <dbReference type="EMBL" id="PRY41663.1"/>
    </source>
</evidence>
<evidence type="ECO:0000256" key="1">
    <source>
        <dbReference type="ARBA" id="ARBA00007169"/>
    </source>
</evidence>
<keyword evidence="4" id="KW-1185">Reference proteome</keyword>
<organism evidence="3 4">
    <name type="scientific">Umezawaea tangerina</name>
    <dbReference type="NCBI Taxonomy" id="84725"/>
    <lineage>
        <taxon>Bacteria</taxon>
        <taxon>Bacillati</taxon>
        <taxon>Actinomycetota</taxon>
        <taxon>Actinomycetes</taxon>
        <taxon>Pseudonocardiales</taxon>
        <taxon>Pseudonocardiaceae</taxon>
        <taxon>Umezawaea</taxon>
    </lineage>
</organism>
<dbReference type="InterPro" id="IPR012223">
    <property type="entry name" value="TEII"/>
</dbReference>
<dbReference type="EMBL" id="PVTF01000005">
    <property type="protein sequence ID" value="PRY41663.1"/>
    <property type="molecule type" value="Genomic_DNA"/>
</dbReference>
<dbReference type="Gene3D" id="3.40.50.1820">
    <property type="entry name" value="alpha/beta hydrolase"/>
    <property type="match status" value="1"/>
</dbReference>
<evidence type="ECO:0000259" key="2">
    <source>
        <dbReference type="Pfam" id="PF00975"/>
    </source>
</evidence>
<dbReference type="RefSeq" id="WP_106188656.1">
    <property type="nucleotide sequence ID" value="NZ_PVTF01000005.1"/>
</dbReference>
<protein>
    <submittedName>
        <fullName evidence="3">Surfactin synthase thioesterase subunit</fullName>
    </submittedName>
</protein>
<feature type="domain" description="Thioesterase" evidence="2">
    <location>
        <begin position="23"/>
        <end position="238"/>
    </location>
</feature>
<proteinExistence type="inferred from homology"/>